<comment type="caution">
    <text evidence="1">The sequence shown here is derived from an EMBL/GenBank/DDBJ whole genome shotgun (WGS) entry which is preliminary data.</text>
</comment>
<protein>
    <submittedName>
        <fullName evidence="1">Uncharacterized protein</fullName>
    </submittedName>
</protein>
<dbReference type="EMBL" id="WUTT01000001">
    <property type="protein sequence ID" value="NAW33495.1"/>
    <property type="molecule type" value="Genomic_DNA"/>
</dbReference>
<dbReference type="AlphaFoldDB" id="A0A7X4W3E6"/>
<proteinExistence type="predicted"/>
<gene>
    <name evidence="1" type="ORF">GRB96_03545</name>
</gene>
<evidence type="ECO:0000313" key="1">
    <source>
        <dbReference type="EMBL" id="NAW33495.1"/>
    </source>
</evidence>
<keyword evidence="2" id="KW-1185">Reference proteome</keyword>
<name>A0A7X4W3E6_9GAMM</name>
<organism evidence="1 2">
    <name type="scientific">Halomonas alimentaria</name>
    <dbReference type="NCBI Taxonomy" id="147248"/>
    <lineage>
        <taxon>Bacteria</taxon>
        <taxon>Pseudomonadati</taxon>
        <taxon>Pseudomonadota</taxon>
        <taxon>Gammaproteobacteria</taxon>
        <taxon>Oceanospirillales</taxon>
        <taxon>Halomonadaceae</taxon>
        <taxon>Halomonas</taxon>
    </lineage>
</organism>
<dbReference type="RefSeq" id="WP_161430572.1">
    <property type="nucleotide sequence ID" value="NZ_WUTT01000001.1"/>
</dbReference>
<sequence>MMEESNKGKVASAARDLIKIEKKCFYGQEQERDRLRKMRELIDKVTKEMSNDN</sequence>
<reference evidence="1 2" key="1">
    <citation type="submission" date="2019-12" db="EMBL/GenBank/DDBJ databases">
        <title>Draft genome sequencing of Halomonas alimentaria DSM 15356.</title>
        <authorList>
            <person name="Pandiyan K."/>
            <person name="Kushwaha P."/>
            <person name="Gowdham M."/>
            <person name="Chakdar H."/>
            <person name="Singh A."/>
            <person name="Kumar M."/>
            <person name="Saxena A.K."/>
        </authorList>
    </citation>
    <scope>NUCLEOTIDE SEQUENCE [LARGE SCALE GENOMIC DNA]</scope>
    <source>
        <strain evidence="1 2">DSM 15356</strain>
    </source>
</reference>
<dbReference type="Proteomes" id="UP000487929">
    <property type="component" value="Unassembled WGS sequence"/>
</dbReference>
<evidence type="ECO:0000313" key="2">
    <source>
        <dbReference type="Proteomes" id="UP000487929"/>
    </source>
</evidence>
<accession>A0A7X4W3E6</accession>